<dbReference type="EMBL" id="JAHHHN010000001">
    <property type="protein sequence ID" value="MBW4560144.1"/>
    <property type="molecule type" value="Genomic_DNA"/>
</dbReference>
<reference evidence="1" key="2">
    <citation type="journal article" date="2022" name="Microbiol. Resour. Announc.">
        <title>Metagenome Sequencing to Explore Phylogenomics of Terrestrial Cyanobacteria.</title>
        <authorList>
            <person name="Ward R.D."/>
            <person name="Stajich J.E."/>
            <person name="Johansen J.R."/>
            <person name="Huntemann M."/>
            <person name="Clum A."/>
            <person name="Foster B."/>
            <person name="Foster B."/>
            <person name="Roux S."/>
            <person name="Palaniappan K."/>
            <person name="Varghese N."/>
            <person name="Mukherjee S."/>
            <person name="Reddy T.B.K."/>
            <person name="Daum C."/>
            <person name="Copeland A."/>
            <person name="Chen I.A."/>
            <person name="Ivanova N.N."/>
            <person name="Kyrpides N.C."/>
            <person name="Shapiro N."/>
            <person name="Eloe-Fadrosh E.A."/>
            <person name="Pietrasiak N."/>
        </authorList>
    </citation>
    <scope>NUCLEOTIDE SEQUENCE</scope>
    <source>
        <strain evidence="1">JT2-VF2</strain>
    </source>
</reference>
<dbReference type="Proteomes" id="UP000715781">
    <property type="component" value="Unassembled WGS sequence"/>
</dbReference>
<reference evidence="1" key="1">
    <citation type="submission" date="2021-05" db="EMBL/GenBank/DDBJ databases">
        <authorList>
            <person name="Pietrasiak N."/>
            <person name="Ward R."/>
            <person name="Stajich J.E."/>
            <person name="Kurbessoian T."/>
        </authorList>
    </citation>
    <scope>NUCLEOTIDE SEQUENCE</scope>
    <source>
        <strain evidence="1">JT2-VF2</strain>
    </source>
</reference>
<organism evidence="1 2">
    <name type="scientific">Mojavia pulchra JT2-VF2</name>
    <dbReference type="NCBI Taxonomy" id="287848"/>
    <lineage>
        <taxon>Bacteria</taxon>
        <taxon>Bacillati</taxon>
        <taxon>Cyanobacteriota</taxon>
        <taxon>Cyanophyceae</taxon>
        <taxon>Nostocales</taxon>
        <taxon>Nostocaceae</taxon>
    </lineage>
</organism>
<proteinExistence type="predicted"/>
<name>A0A951PTW6_9NOST</name>
<protein>
    <submittedName>
        <fullName evidence="1">Uncharacterized protein</fullName>
    </submittedName>
</protein>
<comment type="caution">
    <text evidence="1">The sequence shown here is derived from an EMBL/GenBank/DDBJ whole genome shotgun (WGS) entry which is preliminary data.</text>
</comment>
<gene>
    <name evidence="1" type="ORF">KME32_03125</name>
</gene>
<evidence type="ECO:0000313" key="1">
    <source>
        <dbReference type="EMBL" id="MBW4560144.1"/>
    </source>
</evidence>
<sequence length="156" mass="17644">MLSRRDAAWDLAIYDRDNQLILVVEVKNKINALADWAAQLRRNILAHGIFPKAPYFLMVFPDRFYLWSNVAAQLDQSEPTYTIDACSILQPYFEQAGVSANQINPQSLELIVASWLSEVIHSEKLPEQIDSSEQWLIESGLYPAIAGGHFDHEAVA</sequence>
<accession>A0A951PTW6</accession>
<evidence type="ECO:0000313" key="2">
    <source>
        <dbReference type="Proteomes" id="UP000715781"/>
    </source>
</evidence>
<dbReference type="AlphaFoldDB" id="A0A951PTW6"/>